<sequence length="65" mass="7439">RLVRAKRRLGLAQARNLGYLYTRGEVIIFMDSHVECLPGWYEPLVSPIRDNPRTVTFPTLGVIDP</sequence>
<dbReference type="AlphaFoldDB" id="A0AAV2HLK0"/>
<dbReference type="InterPro" id="IPR029044">
    <property type="entry name" value="Nucleotide-diphossugar_trans"/>
</dbReference>
<dbReference type="Pfam" id="PF00535">
    <property type="entry name" value="Glycos_transf_2"/>
    <property type="match status" value="1"/>
</dbReference>
<keyword evidence="4" id="KW-1185">Reference proteome</keyword>
<dbReference type="PANTHER" id="PTHR11675">
    <property type="entry name" value="N-ACETYLGALACTOSAMINYLTRANSFERASE"/>
    <property type="match status" value="1"/>
</dbReference>
<protein>
    <recommendedName>
        <fullName evidence="2">Glycosyltransferase 2-like domain-containing protein</fullName>
    </recommendedName>
</protein>
<dbReference type="Gene3D" id="3.90.550.10">
    <property type="entry name" value="Spore Coat Polysaccharide Biosynthesis Protein SpsA, Chain A"/>
    <property type="match status" value="1"/>
</dbReference>
<reference evidence="3 4" key="1">
    <citation type="submission" date="2024-04" db="EMBL/GenBank/DDBJ databases">
        <authorList>
            <consortium name="Genoscope - CEA"/>
            <person name="William W."/>
        </authorList>
    </citation>
    <scope>NUCLEOTIDE SEQUENCE [LARGE SCALE GENOMIC DNA]</scope>
</reference>
<dbReference type="PANTHER" id="PTHR11675:SF126">
    <property type="entry name" value="RICIN B LECTIN DOMAIN-CONTAINING PROTEIN"/>
    <property type="match status" value="1"/>
</dbReference>
<evidence type="ECO:0000256" key="1">
    <source>
        <dbReference type="ARBA" id="ARBA00023157"/>
    </source>
</evidence>
<dbReference type="SUPFAM" id="SSF53448">
    <property type="entry name" value="Nucleotide-diphospho-sugar transferases"/>
    <property type="match status" value="1"/>
</dbReference>
<dbReference type="GO" id="GO:0006493">
    <property type="term" value="P:protein O-linked glycosylation"/>
    <property type="evidence" value="ECO:0007669"/>
    <property type="project" value="TreeGrafter"/>
</dbReference>
<proteinExistence type="predicted"/>
<gene>
    <name evidence="3" type="ORF">GSLYS_00007429001</name>
</gene>
<name>A0AAV2HLK0_LYMST</name>
<dbReference type="InterPro" id="IPR001173">
    <property type="entry name" value="Glyco_trans_2-like"/>
</dbReference>
<dbReference type="GO" id="GO:0004653">
    <property type="term" value="F:polypeptide N-acetylgalactosaminyltransferase activity"/>
    <property type="evidence" value="ECO:0007669"/>
    <property type="project" value="TreeGrafter"/>
</dbReference>
<keyword evidence="1" id="KW-1015">Disulfide bond</keyword>
<accession>A0AAV2HLK0</accession>
<dbReference type="GO" id="GO:0005794">
    <property type="term" value="C:Golgi apparatus"/>
    <property type="evidence" value="ECO:0007669"/>
    <property type="project" value="TreeGrafter"/>
</dbReference>
<feature type="non-terminal residue" evidence="3">
    <location>
        <position position="1"/>
    </location>
</feature>
<feature type="non-terminal residue" evidence="3">
    <location>
        <position position="65"/>
    </location>
</feature>
<evidence type="ECO:0000313" key="4">
    <source>
        <dbReference type="Proteomes" id="UP001497497"/>
    </source>
</evidence>
<evidence type="ECO:0000313" key="3">
    <source>
        <dbReference type="EMBL" id="CAL1533469.1"/>
    </source>
</evidence>
<organism evidence="3 4">
    <name type="scientific">Lymnaea stagnalis</name>
    <name type="common">Great pond snail</name>
    <name type="synonym">Helix stagnalis</name>
    <dbReference type="NCBI Taxonomy" id="6523"/>
    <lineage>
        <taxon>Eukaryota</taxon>
        <taxon>Metazoa</taxon>
        <taxon>Spiralia</taxon>
        <taxon>Lophotrochozoa</taxon>
        <taxon>Mollusca</taxon>
        <taxon>Gastropoda</taxon>
        <taxon>Heterobranchia</taxon>
        <taxon>Euthyneura</taxon>
        <taxon>Panpulmonata</taxon>
        <taxon>Hygrophila</taxon>
        <taxon>Lymnaeoidea</taxon>
        <taxon>Lymnaeidae</taxon>
        <taxon>Lymnaea</taxon>
    </lineage>
</organism>
<evidence type="ECO:0000259" key="2">
    <source>
        <dbReference type="Pfam" id="PF00535"/>
    </source>
</evidence>
<feature type="domain" description="Glycosyltransferase 2-like" evidence="2">
    <location>
        <begin position="1"/>
        <end position="61"/>
    </location>
</feature>
<dbReference type="Proteomes" id="UP001497497">
    <property type="component" value="Unassembled WGS sequence"/>
</dbReference>
<comment type="caution">
    <text evidence="3">The sequence shown here is derived from an EMBL/GenBank/DDBJ whole genome shotgun (WGS) entry which is preliminary data.</text>
</comment>
<dbReference type="EMBL" id="CAXITT010000143">
    <property type="protein sequence ID" value="CAL1533469.1"/>
    <property type="molecule type" value="Genomic_DNA"/>
</dbReference>